<accession>H8X2R0</accession>
<name>H8X2R0_CANO9</name>
<dbReference type="KEGG" id="cot:CORT_0C02310"/>
<dbReference type="HOGENOM" id="CLU_320776_0_0_1"/>
<feature type="region of interest" description="Disordered" evidence="1">
    <location>
        <begin position="682"/>
        <end position="830"/>
    </location>
</feature>
<sequence length="908" mass="104583">MSFYSNFNTELSPNQELCQNNTSSRDYPMMASIQSTPKPQLRTDQVTTGVVRQCSRSPIEETEQLVSSPTLTADGHSRSHNDLNTQFDSIELRINNAISELESIYNVIGYSSSEVDLKKAEIFTIVQDTINNFANNLQRKKSTLENECEWLKQQIQVILSMVNDSKGDKSLTLLQKGLVFNNRQQYIDGYKEQILSKMSTATFKRSKLGDELTMEQQYEYMVKNIPELTLLEQRSRLNMVFIEVLRVFVRQYKQYNSLNIECAKLVACIGTSEFDTKVINSMPSLSEAELHREIMEEFSSLISIINTTQTPDQSENDVFVLASPIKSSSRETLYSSDGSSQNNIKRLREVNYQLVRVMRSLKFTRISSDLMQALQKEIRSGRESLDARKGAVVEIINKCLNSIEFLQYSDEHLANIQKNEMGEGEGCLDRETLNLILRDPLEFGLHDENINHLIQFQNMIEAKVNEKREKWESYSESCIQLWKRLGENDEYIENFMQNNNNLSDLALLNFKMELNRLYIKRSEYIESFISDARKEIEKLWDQMYYSQEMKTEFEYFHYDPENDSRDKESVLNIHEEEVKRLNQEYDQKAPVFQIYAELQDLIKDQKFLQESSRDSSRLLSKNSCKILLNEEKIRKRINKTMPRVIESLKSEVKKYNNRVVQEGERPLMINGKDFFEEVLRLESEQSSSGARTKPKSASTSPMKRPISATRPSPERKPKSRFMSTRIPPASTTARAKVVKSPTNTRQTLMRSHQQKHSSNVVQPLFSSSSSSQVNSSSLTMDSPLSASRTTSFTVKPPSVELKPLTSPLKLSTTRSNTLANSYTKPYTENSNQYFHDDIPEEKENNTGLFNNDVSKLSWFSPLKMQPNFIGSREGVSSTGTSVGNDTSTMIGDDYFAWRDEKIKQLNDI</sequence>
<evidence type="ECO:0000313" key="3">
    <source>
        <dbReference type="Proteomes" id="UP000005018"/>
    </source>
</evidence>
<feature type="region of interest" description="Disordered" evidence="1">
    <location>
        <begin position="58"/>
        <end position="82"/>
    </location>
</feature>
<dbReference type="PANTHER" id="PTHR19321:SF41">
    <property type="entry name" value="FASCETTO-RELATED"/>
    <property type="match status" value="1"/>
</dbReference>
<evidence type="ECO:0000313" key="2">
    <source>
        <dbReference type="EMBL" id="CCG25607.1"/>
    </source>
</evidence>
<dbReference type="Pfam" id="PF03999">
    <property type="entry name" value="MAP65_ASE1"/>
    <property type="match status" value="1"/>
</dbReference>
<reference evidence="2 3" key="1">
    <citation type="journal article" date="2012" name="PLoS ONE">
        <title>Sequence and analysis of the genome of the pathogenic yeast Candida orthopsilosis.</title>
        <authorList>
            <person name="Riccombeni A."/>
            <person name="Vidanes G."/>
            <person name="Proux-Wera E."/>
            <person name="Wolfe K.H."/>
            <person name="Butler G."/>
        </authorList>
    </citation>
    <scope>NUCLEOTIDE SEQUENCE [LARGE SCALE GENOMIC DNA]</scope>
    <source>
        <strain evidence="2 3">Co 90-125</strain>
    </source>
</reference>
<feature type="compositionally biased region" description="Low complexity" evidence="1">
    <location>
        <begin position="757"/>
        <end position="778"/>
    </location>
</feature>
<evidence type="ECO:0000256" key="1">
    <source>
        <dbReference type="SAM" id="MobiDB-lite"/>
    </source>
</evidence>
<proteinExistence type="predicted"/>
<keyword evidence="3" id="KW-1185">Reference proteome</keyword>
<dbReference type="eggNOG" id="KOG4302">
    <property type="taxonomic scope" value="Eukaryota"/>
</dbReference>
<feature type="compositionally biased region" description="Polar residues" evidence="1">
    <location>
        <begin position="684"/>
        <end position="701"/>
    </location>
</feature>
<dbReference type="GO" id="GO:0005737">
    <property type="term" value="C:cytoplasm"/>
    <property type="evidence" value="ECO:0007669"/>
    <property type="project" value="TreeGrafter"/>
</dbReference>
<dbReference type="PANTHER" id="PTHR19321">
    <property type="entry name" value="PROTEIN REGULATOR OF CYTOKINESIS 1 PRC1-RELATED"/>
    <property type="match status" value="1"/>
</dbReference>
<dbReference type="Gene3D" id="1.20.58.1520">
    <property type="match status" value="1"/>
</dbReference>
<dbReference type="GeneID" id="14539646"/>
<gene>
    <name evidence="2" type="ORF">CORT_0C02310</name>
</gene>
<dbReference type="GO" id="GO:1990023">
    <property type="term" value="C:mitotic spindle midzone"/>
    <property type="evidence" value="ECO:0007669"/>
    <property type="project" value="TreeGrafter"/>
</dbReference>
<feature type="compositionally biased region" description="Polar residues" evidence="1">
    <location>
        <begin position="779"/>
        <end position="793"/>
    </location>
</feature>
<dbReference type="OrthoDB" id="642895at2759"/>
<dbReference type="GO" id="GO:0051256">
    <property type="term" value="P:mitotic spindle midzone assembly"/>
    <property type="evidence" value="ECO:0007669"/>
    <property type="project" value="TreeGrafter"/>
</dbReference>
<feature type="compositionally biased region" description="Polar residues" evidence="1">
    <location>
        <begin position="808"/>
        <end position="830"/>
    </location>
</feature>
<dbReference type="GO" id="GO:0008017">
    <property type="term" value="F:microtubule binding"/>
    <property type="evidence" value="ECO:0007669"/>
    <property type="project" value="InterPro"/>
</dbReference>
<dbReference type="RefSeq" id="XP_003868511.1">
    <property type="nucleotide sequence ID" value="XM_003868463.1"/>
</dbReference>
<dbReference type="Proteomes" id="UP000005018">
    <property type="component" value="Chromosome 3"/>
</dbReference>
<dbReference type="InterPro" id="IPR007145">
    <property type="entry name" value="MAP65_Ase1_PRC1"/>
</dbReference>
<dbReference type="EMBL" id="HE681721">
    <property type="protein sequence ID" value="CCG25607.1"/>
    <property type="molecule type" value="Genomic_DNA"/>
</dbReference>
<organism evidence="2 3">
    <name type="scientific">Candida orthopsilosis (strain 90-125)</name>
    <name type="common">Yeast</name>
    <dbReference type="NCBI Taxonomy" id="1136231"/>
    <lineage>
        <taxon>Eukaryota</taxon>
        <taxon>Fungi</taxon>
        <taxon>Dikarya</taxon>
        <taxon>Ascomycota</taxon>
        <taxon>Saccharomycotina</taxon>
        <taxon>Pichiomycetes</taxon>
        <taxon>Debaryomycetaceae</taxon>
        <taxon>Candida/Lodderomyces clade</taxon>
        <taxon>Candida</taxon>
    </lineage>
</organism>
<feature type="compositionally biased region" description="Polar residues" evidence="1">
    <location>
        <begin position="740"/>
        <end position="751"/>
    </location>
</feature>
<dbReference type="AlphaFoldDB" id="H8X2R0"/>
<protein>
    <submittedName>
        <fullName evidence="2">Ase1 microtubule-associated protein</fullName>
    </submittedName>
</protein>